<evidence type="ECO:0000256" key="10">
    <source>
        <dbReference type="ARBA" id="ARBA00041275"/>
    </source>
</evidence>
<evidence type="ECO:0000256" key="8">
    <source>
        <dbReference type="ARBA" id="ARBA00038886"/>
    </source>
</evidence>
<keyword evidence="4" id="KW-0127">Catecholamine biosynthesis</keyword>
<dbReference type="EMBL" id="CAJPIZ010001073">
    <property type="protein sequence ID" value="CAG2102824.1"/>
    <property type="molecule type" value="Genomic_DNA"/>
</dbReference>
<dbReference type="InterPro" id="IPR015422">
    <property type="entry name" value="PyrdxlP-dep_Trfase_small"/>
</dbReference>
<dbReference type="PANTHER" id="PTHR11999:SF167">
    <property type="entry name" value="AROMATIC-L-AMINO-ACID DECARBOXYLASE"/>
    <property type="match status" value="1"/>
</dbReference>
<dbReference type="GO" id="GO:0006520">
    <property type="term" value="P:amino acid metabolic process"/>
    <property type="evidence" value="ECO:0007669"/>
    <property type="project" value="InterPro"/>
</dbReference>
<comment type="similarity">
    <text evidence="2 12">Belongs to the group II decarboxylase family.</text>
</comment>
<dbReference type="FunFam" id="3.40.640.10:FF:000025">
    <property type="entry name" value="Histidine decarboxylase"/>
    <property type="match status" value="1"/>
</dbReference>
<dbReference type="GO" id="GO:0019752">
    <property type="term" value="P:carboxylic acid metabolic process"/>
    <property type="evidence" value="ECO:0007669"/>
    <property type="project" value="InterPro"/>
</dbReference>
<evidence type="ECO:0000313" key="13">
    <source>
        <dbReference type="EMBL" id="CAD7622394.1"/>
    </source>
</evidence>
<proteinExistence type="inferred from homology"/>
<comment type="subunit">
    <text evidence="3">Homodimer.</text>
</comment>
<keyword evidence="6 11" id="KW-0663">Pyridoxal phosphate</keyword>
<feature type="non-terminal residue" evidence="13">
    <location>
        <position position="365"/>
    </location>
</feature>
<dbReference type="SUPFAM" id="SSF53383">
    <property type="entry name" value="PLP-dependent transferases"/>
    <property type="match status" value="1"/>
</dbReference>
<dbReference type="GO" id="GO:0042423">
    <property type="term" value="P:catecholamine biosynthetic process"/>
    <property type="evidence" value="ECO:0007669"/>
    <property type="project" value="UniProtKB-KW"/>
</dbReference>
<keyword evidence="7 12" id="KW-0456">Lyase</keyword>
<evidence type="ECO:0000256" key="9">
    <source>
        <dbReference type="ARBA" id="ARBA00040968"/>
    </source>
</evidence>
<protein>
    <recommendedName>
        <fullName evidence="9">Aromatic-L-amino-acid decarboxylase</fullName>
        <ecNumber evidence="8">4.1.1.28</ecNumber>
    </recommendedName>
    <alternativeName>
        <fullName evidence="10">DOPA decarboxylase</fullName>
    </alternativeName>
</protein>
<evidence type="ECO:0000256" key="11">
    <source>
        <dbReference type="PIRSR" id="PIRSR602129-50"/>
    </source>
</evidence>
<dbReference type="InterPro" id="IPR021115">
    <property type="entry name" value="Pyridoxal-P_BS"/>
</dbReference>
<dbReference type="InterPro" id="IPR015424">
    <property type="entry name" value="PyrdxlP-dep_Trfase"/>
</dbReference>
<keyword evidence="14" id="KW-1185">Reference proteome</keyword>
<dbReference type="Proteomes" id="UP000759131">
    <property type="component" value="Unassembled WGS sequence"/>
</dbReference>
<dbReference type="AlphaFoldDB" id="A0A7R9PVH0"/>
<organism evidence="13">
    <name type="scientific">Medioppia subpectinata</name>
    <dbReference type="NCBI Taxonomy" id="1979941"/>
    <lineage>
        <taxon>Eukaryota</taxon>
        <taxon>Metazoa</taxon>
        <taxon>Ecdysozoa</taxon>
        <taxon>Arthropoda</taxon>
        <taxon>Chelicerata</taxon>
        <taxon>Arachnida</taxon>
        <taxon>Acari</taxon>
        <taxon>Acariformes</taxon>
        <taxon>Sarcoptiformes</taxon>
        <taxon>Oribatida</taxon>
        <taxon>Brachypylina</taxon>
        <taxon>Oppioidea</taxon>
        <taxon>Oppiidae</taxon>
        <taxon>Medioppia</taxon>
    </lineage>
</organism>
<dbReference type="Gene3D" id="3.40.640.10">
    <property type="entry name" value="Type I PLP-dependent aspartate aminotransferase-like (Major domain)"/>
    <property type="match status" value="1"/>
</dbReference>
<dbReference type="Pfam" id="PF00282">
    <property type="entry name" value="Pyridoxal_deC"/>
    <property type="match status" value="1"/>
</dbReference>
<feature type="modified residue" description="N6-(pyridoxal phosphate)lysine" evidence="11">
    <location>
        <position position="193"/>
    </location>
</feature>
<sequence>ISSPAATELEMQMMDWLAKMLTLPNHFMFSNGGKGGGVIMGSASEAIFTALLGARSKKLAESGNKELINKLVAYASDQSHSSVERAALLGAVQIRLLPTDRNQNHSLRGDVLREQMKRDRANGLIPFFVVATLGTTGILAFDNVTEVGKVCSEENVWLHIDAAYAGSAFICPEFRHHLNGIEYVSSFNMNPHKWLLISFECSGLWLKNRDYFVDAYNVNPVYLRHEYEGQMPDFRHWGIPLSRRFRSLKMWFVFRSYGIKALQNHVRKQVGLAKYFQSLLLKDNRFELAAPVDMSLVCFRLKGTDALNEKFLKLINDGKAIHLTPTRVDGRFVIRFIACTQTTEDKDIEFAWNEIQKQALIALTL</sequence>
<evidence type="ECO:0000256" key="1">
    <source>
        <dbReference type="ARBA" id="ARBA00001933"/>
    </source>
</evidence>
<evidence type="ECO:0000256" key="2">
    <source>
        <dbReference type="ARBA" id="ARBA00009533"/>
    </source>
</evidence>
<keyword evidence="5" id="KW-0210">Decarboxylase</keyword>
<dbReference type="GO" id="GO:0042427">
    <property type="term" value="P:serotonin biosynthetic process"/>
    <property type="evidence" value="ECO:0007669"/>
    <property type="project" value="TreeGrafter"/>
</dbReference>
<dbReference type="OrthoDB" id="639767at2759"/>
<dbReference type="Gene3D" id="3.90.1150.10">
    <property type="entry name" value="Aspartate Aminotransferase, domain 1"/>
    <property type="match status" value="1"/>
</dbReference>
<evidence type="ECO:0000256" key="5">
    <source>
        <dbReference type="ARBA" id="ARBA00022793"/>
    </source>
</evidence>
<evidence type="ECO:0000313" key="14">
    <source>
        <dbReference type="Proteomes" id="UP000759131"/>
    </source>
</evidence>
<dbReference type="PRINTS" id="PR00800">
    <property type="entry name" value="YHDCRBOXLASE"/>
</dbReference>
<dbReference type="PROSITE" id="PS00392">
    <property type="entry name" value="DDC_GAD_HDC_YDC"/>
    <property type="match status" value="1"/>
</dbReference>
<dbReference type="InterPro" id="IPR015421">
    <property type="entry name" value="PyrdxlP-dep_Trfase_major"/>
</dbReference>
<dbReference type="PANTHER" id="PTHR11999">
    <property type="entry name" value="GROUP II PYRIDOXAL-5-PHOSPHATE DECARBOXYLASE"/>
    <property type="match status" value="1"/>
</dbReference>
<evidence type="ECO:0000256" key="6">
    <source>
        <dbReference type="ARBA" id="ARBA00022898"/>
    </source>
</evidence>
<dbReference type="GO" id="GO:0004058">
    <property type="term" value="F:aromatic-L-amino-acid decarboxylase activity"/>
    <property type="evidence" value="ECO:0007669"/>
    <property type="project" value="UniProtKB-EC"/>
</dbReference>
<gene>
    <name evidence="13" type="ORF">OSB1V03_LOCUS2857</name>
</gene>
<dbReference type="GO" id="GO:0005737">
    <property type="term" value="C:cytoplasm"/>
    <property type="evidence" value="ECO:0007669"/>
    <property type="project" value="TreeGrafter"/>
</dbReference>
<evidence type="ECO:0000256" key="12">
    <source>
        <dbReference type="RuleBase" id="RU000382"/>
    </source>
</evidence>
<comment type="cofactor">
    <cofactor evidence="1 11 12">
        <name>pyridoxal 5'-phosphate</name>
        <dbReference type="ChEBI" id="CHEBI:597326"/>
    </cofactor>
</comment>
<accession>A0A7R9PVH0</accession>
<dbReference type="EMBL" id="OC855648">
    <property type="protein sequence ID" value="CAD7622394.1"/>
    <property type="molecule type" value="Genomic_DNA"/>
</dbReference>
<dbReference type="EC" id="4.1.1.28" evidence="8"/>
<evidence type="ECO:0000256" key="4">
    <source>
        <dbReference type="ARBA" id="ARBA00022584"/>
    </source>
</evidence>
<dbReference type="InterPro" id="IPR002129">
    <property type="entry name" value="PyrdxlP-dep_de-COase"/>
</dbReference>
<reference evidence="13" key="1">
    <citation type="submission" date="2020-11" db="EMBL/GenBank/DDBJ databases">
        <authorList>
            <person name="Tran Van P."/>
        </authorList>
    </citation>
    <scope>NUCLEOTIDE SEQUENCE</scope>
</reference>
<name>A0A7R9PVH0_9ACAR</name>
<dbReference type="GO" id="GO:0030170">
    <property type="term" value="F:pyridoxal phosphate binding"/>
    <property type="evidence" value="ECO:0007669"/>
    <property type="project" value="InterPro"/>
</dbReference>
<evidence type="ECO:0000256" key="7">
    <source>
        <dbReference type="ARBA" id="ARBA00023239"/>
    </source>
</evidence>
<evidence type="ECO:0000256" key="3">
    <source>
        <dbReference type="ARBA" id="ARBA00011738"/>
    </source>
</evidence>
<dbReference type="InterPro" id="IPR010977">
    <property type="entry name" value="Aromatic_deC"/>
</dbReference>